<organism evidence="2 3">
    <name type="scientific">Oryza sativa subsp. japonica</name>
    <name type="common">Rice</name>
    <dbReference type="NCBI Taxonomy" id="39947"/>
    <lineage>
        <taxon>Eukaryota</taxon>
        <taxon>Viridiplantae</taxon>
        <taxon>Streptophyta</taxon>
        <taxon>Embryophyta</taxon>
        <taxon>Tracheophyta</taxon>
        <taxon>Spermatophyta</taxon>
        <taxon>Magnoliopsida</taxon>
        <taxon>Liliopsida</taxon>
        <taxon>Poales</taxon>
        <taxon>Poaceae</taxon>
        <taxon>BOP clade</taxon>
        <taxon>Oryzoideae</taxon>
        <taxon>Oryzeae</taxon>
        <taxon>Oryzinae</taxon>
        <taxon>Oryza</taxon>
        <taxon>Oryza sativa</taxon>
    </lineage>
</organism>
<reference evidence="3" key="2">
    <citation type="journal article" date="2008" name="Nucleic Acids Res.">
        <title>The rice annotation project database (RAP-DB): 2008 update.</title>
        <authorList>
            <consortium name="The rice annotation project (RAP)"/>
        </authorList>
    </citation>
    <scope>GENOME REANNOTATION</scope>
    <source>
        <strain evidence="3">cv. Nipponbare</strain>
    </source>
</reference>
<evidence type="ECO:0000313" key="3">
    <source>
        <dbReference type="Proteomes" id="UP000000763"/>
    </source>
</evidence>
<gene>
    <name evidence="2" type="primary">OSJNBa0085J13.10</name>
</gene>
<dbReference type="AlphaFoldDB" id="Q67WQ8"/>
<name>Q67WQ8_ORYSJ</name>
<feature type="region of interest" description="Disordered" evidence="1">
    <location>
        <begin position="18"/>
        <end position="61"/>
    </location>
</feature>
<reference evidence="3" key="1">
    <citation type="journal article" date="2005" name="Nature">
        <title>The map-based sequence of the rice genome.</title>
        <authorList>
            <consortium name="International rice genome sequencing project (IRGSP)"/>
            <person name="Matsumoto T."/>
            <person name="Wu J."/>
            <person name="Kanamori H."/>
            <person name="Katayose Y."/>
            <person name="Fujisawa M."/>
            <person name="Namiki N."/>
            <person name="Mizuno H."/>
            <person name="Yamamoto K."/>
            <person name="Antonio B.A."/>
            <person name="Baba T."/>
            <person name="Sakata K."/>
            <person name="Nagamura Y."/>
            <person name="Aoki H."/>
            <person name="Arikawa K."/>
            <person name="Arita K."/>
            <person name="Bito T."/>
            <person name="Chiden Y."/>
            <person name="Fujitsuka N."/>
            <person name="Fukunaka R."/>
            <person name="Hamada M."/>
            <person name="Harada C."/>
            <person name="Hayashi A."/>
            <person name="Hijishita S."/>
            <person name="Honda M."/>
            <person name="Hosokawa S."/>
            <person name="Ichikawa Y."/>
            <person name="Idonuma A."/>
            <person name="Iijima M."/>
            <person name="Ikeda M."/>
            <person name="Ikeno M."/>
            <person name="Ito K."/>
            <person name="Ito S."/>
            <person name="Ito T."/>
            <person name="Ito Y."/>
            <person name="Ito Y."/>
            <person name="Iwabuchi A."/>
            <person name="Kamiya K."/>
            <person name="Karasawa W."/>
            <person name="Kurita K."/>
            <person name="Katagiri S."/>
            <person name="Kikuta A."/>
            <person name="Kobayashi H."/>
            <person name="Kobayashi N."/>
            <person name="Machita K."/>
            <person name="Maehara T."/>
            <person name="Masukawa M."/>
            <person name="Mizubayashi T."/>
            <person name="Mukai Y."/>
            <person name="Nagasaki H."/>
            <person name="Nagata Y."/>
            <person name="Naito S."/>
            <person name="Nakashima M."/>
            <person name="Nakama Y."/>
            <person name="Nakamichi Y."/>
            <person name="Nakamura M."/>
            <person name="Meguro A."/>
            <person name="Negishi M."/>
            <person name="Ohta I."/>
            <person name="Ohta T."/>
            <person name="Okamoto M."/>
            <person name="Ono N."/>
            <person name="Saji S."/>
            <person name="Sakaguchi M."/>
            <person name="Sakai K."/>
            <person name="Shibata M."/>
            <person name="Shimokawa T."/>
            <person name="Song J."/>
            <person name="Takazaki Y."/>
            <person name="Terasawa K."/>
            <person name="Tsugane M."/>
            <person name="Tsuji K."/>
            <person name="Ueda S."/>
            <person name="Waki K."/>
            <person name="Yamagata H."/>
            <person name="Yamamoto M."/>
            <person name="Yamamoto S."/>
            <person name="Yamane H."/>
            <person name="Yoshiki S."/>
            <person name="Yoshihara R."/>
            <person name="Yukawa K."/>
            <person name="Zhong H."/>
            <person name="Yano M."/>
            <person name="Yuan Q."/>
            <person name="Ouyang S."/>
            <person name="Liu J."/>
            <person name="Jones K.M."/>
            <person name="Gansberger K."/>
            <person name="Moffat K."/>
            <person name="Hill J."/>
            <person name="Bera J."/>
            <person name="Fadrosh D."/>
            <person name="Jin S."/>
            <person name="Johri S."/>
            <person name="Kim M."/>
            <person name="Overton L."/>
            <person name="Reardon M."/>
            <person name="Tsitrin T."/>
            <person name="Vuong H."/>
            <person name="Weaver B."/>
            <person name="Ciecko A."/>
            <person name="Tallon L."/>
            <person name="Jackson J."/>
            <person name="Pai G."/>
            <person name="Aken S.V."/>
            <person name="Utterback T."/>
            <person name="Reidmuller S."/>
            <person name="Feldblyum T."/>
            <person name="Hsiao J."/>
            <person name="Zismann V."/>
            <person name="Iobst S."/>
            <person name="de Vazeille A.R."/>
            <person name="Buell C.R."/>
            <person name="Ying K."/>
            <person name="Li Y."/>
            <person name="Lu T."/>
            <person name="Huang Y."/>
            <person name="Zhao Q."/>
            <person name="Feng Q."/>
            <person name="Zhang L."/>
            <person name="Zhu J."/>
            <person name="Weng Q."/>
            <person name="Mu J."/>
            <person name="Lu Y."/>
            <person name="Fan D."/>
            <person name="Liu Y."/>
            <person name="Guan J."/>
            <person name="Zhang Y."/>
            <person name="Yu S."/>
            <person name="Liu X."/>
            <person name="Zhang Y."/>
            <person name="Hong G."/>
            <person name="Han B."/>
            <person name="Choisne N."/>
            <person name="Demange N."/>
            <person name="Orjeda G."/>
            <person name="Samain S."/>
            <person name="Cattolico L."/>
            <person name="Pelletier E."/>
            <person name="Couloux A."/>
            <person name="Segurens B."/>
            <person name="Wincker P."/>
            <person name="D'Hont A."/>
            <person name="Scarpelli C."/>
            <person name="Weissenbach J."/>
            <person name="Salanoubat M."/>
            <person name="Quetier F."/>
            <person name="Yu Y."/>
            <person name="Kim H.R."/>
            <person name="Rambo T."/>
            <person name="Currie J."/>
            <person name="Collura K."/>
            <person name="Luo M."/>
            <person name="Yang T."/>
            <person name="Ammiraju J.S.S."/>
            <person name="Engler F."/>
            <person name="Soderlund C."/>
            <person name="Wing R.A."/>
            <person name="Palmer L.E."/>
            <person name="de la Bastide M."/>
            <person name="Spiegel L."/>
            <person name="Nascimento L."/>
            <person name="Zutavern T."/>
            <person name="O'Shaughnessy A."/>
            <person name="Dike S."/>
            <person name="Dedhia N."/>
            <person name="Preston R."/>
            <person name="Balija V."/>
            <person name="McCombie W.R."/>
            <person name="Chow T."/>
            <person name="Chen H."/>
            <person name="Chung M."/>
            <person name="Chen C."/>
            <person name="Shaw J."/>
            <person name="Wu H."/>
            <person name="Hsiao K."/>
            <person name="Chao Y."/>
            <person name="Chu M."/>
            <person name="Cheng C."/>
            <person name="Hour A."/>
            <person name="Lee P."/>
            <person name="Lin S."/>
            <person name="Lin Y."/>
            <person name="Liou J."/>
            <person name="Liu S."/>
            <person name="Hsing Y."/>
            <person name="Raghuvanshi S."/>
            <person name="Mohanty A."/>
            <person name="Bharti A.K."/>
            <person name="Gaur A."/>
            <person name="Gupta V."/>
            <person name="Kumar D."/>
            <person name="Ravi V."/>
            <person name="Vij S."/>
            <person name="Kapur A."/>
            <person name="Khurana P."/>
            <person name="Khurana P."/>
            <person name="Khurana J.P."/>
            <person name="Tyagi A.K."/>
            <person name="Gaikwad K."/>
            <person name="Singh A."/>
            <person name="Dalal V."/>
            <person name="Srivastava S."/>
            <person name="Dixit A."/>
            <person name="Pal A.K."/>
            <person name="Ghazi I.A."/>
            <person name="Yadav M."/>
            <person name="Pandit A."/>
            <person name="Bhargava A."/>
            <person name="Sureshbabu K."/>
            <person name="Batra K."/>
            <person name="Sharma T.R."/>
            <person name="Mohapatra T."/>
            <person name="Singh N.K."/>
            <person name="Messing J."/>
            <person name="Nelson A.B."/>
            <person name="Fuks G."/>
            <person name="Kavchok S."/>
            <person name="Keizer G."/>
            <person name="Linton E."/>
            <person name="Llaca V."/>
            <person name="Song R."/>
            <person name="Tanyolac B."/>
            <person name="Young S."/>
            <person name="Ho-Il K."/>
            <person name="Hahn J.H."/>
            <person name="Sangsakoo G."/>
            <person name="Vanavichit A."/>
            <person name="de Mattos Luiz.A.T."/>
            <person name="Zimmer P.D."/>
            <person name="Malone G."/>
            <person name="Dellagostin O."/>
            <person name="de Oliveira A.C."/>
            <person name="Bevan M."/>
            <person name="Bancroft I."/>
            <person name="Minx P."/>
            <person name="Cordum H."/>
            <person name="Wilson R."/>
            <person name="Cheng Z."/>
            <person name="Jin W."/>
            <person name="Jiang J."/>
            <person name="Leong S.A."/>
            <person name="Iwama H."/>
            <person name="Gojobori T."/>
            <person name="Itoh T."/>
            <person name="Niimura Y."/>
            <person name="Fujii Y."/>
            <person name="Habara T."/>
            <person name="Sakai H."/>
            <person name="Sato Y."/>
            <person name="Wilson G."/>
            <person name="Kumar K."/>
            <person name="McCouch S."/>
            <person name="Juretic N."/>
            <person name="Hoen D."/>
            <person name="Wright S."/>
            <person name="Bruskiewich R."/>
            <person name="Bureau T."/>
            <person name="Miyao A."/>
            <person name="Hirochika H."/>
            <person name="Nishikawa T."/>
            <person name="Kadowaki K."/>
            <person name="Sugiura M."/>
            <person name="Burr B."/>
            <person name="Sasaki T."/>
        </authorList>
    </citation>
    <scope>NUCLEOTIDE SEQUENCE [LARGE SCALE GENOMIC DNA]</scope>
    <source>
        <strain evidence="3">cv. Nipponbare</strain>
    </source>
</reference>
<dbReference type="EMBL" id="AP003565">
    <property type="protein sequence ID" value="BAD37411.1"/>
    <property type="molecule type" value="Genomic_DNA"/>
</dbReference>
<accession>Q67WQ8</accession>
<protein>
    <submittedName>
        <fullName evidence="2">Uncharacterized protein</fullName>
    </submittedName>
</protein>
<evidence type="ECO:0000256" key="1">
    <source>
        <dbReference type="SAM" id="MobiDB-lite"/>
    </source>
</evidence>
<proteinExistence type="predicted"/>
<sequence length="138" mass="14177">MALAGYPREHSAALRRGHGHYTRIGPPGAGGPESVGGGGVDPDGGEGFNGDGGVEGDGGVAPWWRICSPRNEGGGVGVVSSIPSIPTAAVRPRRCGHTAAAEWSGDHGDGAGLTPTLTTAIRRRWKRMENERDEGDGR</sequence>
<evidence type="ECO:0000313" key="2">
    <source>
        <dbReference type="EMBL" id="BAD37411.1"/>
    </source>
</evidence>
<dbReference type="Proteomes" id="UP000000763">
    <property type="component" value="Chromosome 6"/>
</dbReference>
<feature type="compositionally biased region" description="Gly residues" evidence="1">
    <location>
        <begin position="27"/>
        <end position="59"/>
    </location>
</feature>